<gene>
    <name evidence="2" type="ORF">HNQ51_000305</name>
</gene>
<dbReference type="EMBL" id="JACHHO010000001">
    <property type="protein sequence ID" value="MBB5203012.1"/>
    <property type="molecule type" value="Genomic_DNA"/>
</dbReference>
<evidence type="ECO:0000313" key="2">
    <source>
        <dbReference type="EMBL" id="MBB5203012.1"/>
    </source>
</evidence>
<dbReference type="OrthoDB" id="8527419at2"/>
<dbReference type="InterPro" id="IPR006311">
    <property type="entry name" value="TAT_signal"/>
</dbReference>
<dbReference type="Proteomes" id="UP000554837">
    <property type="component" value="Unassembled WGS sequence"/>
</dbReference>
<dbReference type="RefSeq" id="WP_138857900.1">
    <property type="nucleotide sequence ID" value="NZ_CP040709.1"/>
</dbReference>
<feature type="domain" description="Chalcone isomerase" evidence="1">
    <location>
        <begin position="47"/>
        <end position="178"/>
    </location>
</feature>
<dbReference type="InterPro" id="IPR016087">
    <property type="entry name" value="Chalcone_isomerase"/>
</dbReference>
<evidence type="ECO:0000259" key="1">
    <source>
        <dbReference type="Pfam" id="PF16036"/>
    </source>
</evidence>
<reference evidence="2 3" key="1">
    <citation type="submission" date="2020-08" db="EMBL/GenBank/DDBJ databases">
        <title>Genomic Encyclopedia of Type Strains, Phase IV (KMG-IV): sequencing the most valuable type-strain genomes for metagenomic binning, comparative biology and taxonomic classification.</title>
        <authorList>
            <person name="Goeker M."/>
        </authorList>
    </citation>
    <scope>NUCLEOTIDE SEQUENCE [LARGE SCALE GENOMIC DNA]</scope>
    <source>
        <strain evidence="2 3">DSM 23958</strain>
    </source>
</reference>
<comment type="caution">
    <text evidence="2">The sequence shown here is derived from an EMBL/GenBank/DDBJ whole genome shotgun (WGS) entry which is preliminary data.</text>
</comment>
<evidence type="ECO:0000313" key="3">
    <source>
        <dbReference type="Proteomes" id="UP000554837"/>
    </source>
</evidence>
<dbReference type="PROSITE" id="PS51318">
    <property type="entry name" value="TAT"/>
    <property type="match status" value="1"/>
</dbReference>
<organism evidence="2 3">
    <name type="scientific">Inhella inkyongensis</name>
    <dbReference type="NCBI Taxonomy" id="392593"/>
    <lineage>
        <taxon>Bacteria</taxon>
        <taxon>Pseudomonadati</taxon>
        <taxon>Pseudomonadota</taxon>
        <taxon>Betaproteobacteria</taxon>
        <taxon>Burkholderiales</taxon>
        <taxon>Sphaerotilaceae</taxon>
        <taxon>Inhella</taxon>
    </lineage>
</organism>
<dbReference type="AlphaFoldDB" id="A0A840S0H6"/>
<name>A0A840S0H6_9BURK</name>
<accession>A0A840S0H6</accession>
<keyword evidence="3" id="KW-1185">Reference proteome</keyword>
<proteinExistence type="predicted"/>
<dbReference type="InterPro" id="IPR016088">
    <property type="entry name" value="Chalcone_isomerase_3-sand"/>
</dbReference>
<dbReference type="Gene3D" id="3.50.70.10">
    <property type="match status" value="1"/>
</dbReference>
<dbReference type="Pfam" id="PF16036">
    <property type="entry name" value="Chalcone_3"/>
    <property type="match status" value="1"/>
</dbReference>
<sequence length="179" mass="20341">MSCKSPWSRREALGAVLLAALSPAVRSQPALEPLPEWPLRAQARFRVFGLHVYDARLYAPQALDAQRWPEQPFALELEYARDLKGERIADRSLEEMQRQGELPAAQAQAWLAAMRATFPDVRAGDRLRGVHEPERGARFWFNGKPRGEPLAADFSRRFFGIWLHPATSASDLRRRLLGL</sequence>
<protein>
    <recommendedName>
        <fullName evidence="1">Chalcone isomerase domain-containing protein</fullName>
    </recommendedName>
</protein>